<comment type="catalytic activity">
    <reaction evidence="7">
        <text>Endonucleolytic cleavage of RNA, removing 5'-extranucleotides from tRNA precursor.</text>
        <dbReference type="EC" id="3.1.26.5"/>
    </reaction>
</comment>
<dbReference type="EC" id="3.1.26.5" evidence="7 8"/>
<dbReference type="AlphaFoldDB" id="A0A367YX04"/>
<dbReference type="GO" id="GO:0042781">
    <property type="term" value="F:3'-tRNA processing endoribonuclease activity"/>
    <property type="evidence" value="ECO:0007669"/>
    <property type="project" value="TreeGrafter"/>
</dbReference>
<dbReference type="PANTHER" id="PTHR33992">
    <property type="entry name" value="RIBONUCLEASE P PROTEIN COMPONENT"/>
    <property type="match status" value="1"/>
</dbReference>
<evidence type="ECO:0000256" key="4">
    <source>
        <dbReference type="ARBA" id="ARBA00022759"/>
    </source>
</evidence>
<dbReference type="GO" id="GO:0030677">
    <property type="term" value="C:ribonuclease P complex"/>
    <property type="evidence" value="ECO:0007669"/>
    <property type="project" value="TreeGrafter"/>
</dbReference>
<comment type="subunit">
    <text evidence="7">Consists of a catalytic RNA component (M1 or rnpB) and a protein subunit.</text>
</comment>
<dbReference type="NCBIfam" id="TIGR00188">
    <property type="entry name" value="rnpA"/>
    <property type="match status" value="1"/>
</dbReference>
<dbReference type="GO" id="GO:0001682">
    <property type="term" value="P:tRNA 5'-leader removal"/>
    <property type="evidence" value="ECO:0007669"/>
    <property type="project" value="UniProtKB-UniRule"/>
</dbReference>
<dbReference type="PROSITE" id="PS00648">
    <property type="entry name" value="RIBONUCLEASE_P"/>
    <property type="match status" value="1"/>
</dbReference>
<dbReference type="Proteomes" id="UP000252770">
    <property type="component" value="Unassembled WGS sequence"/>
</dbReference>
<evidence type="ECO:0000256" key="1">
    <source>
        <dbReference type="ARBA" id="ARBA00002663"/>
    </source>
</evidence>
<evidence type="ECO:0000256" key="8">
    <source>
        <dbReference type="NCBIfam" id="TIGR00188"/>
    </source>
</evidence>
<gene>
    <name evidence="7 9" type="primary">rnpA</name>
    <name evidence="9" type="ORF">DT076_06830</name>
</gene>
<accession>A0A367YX04</accession>
<evidence type="ECO:0000256" key="2">
    <source>
        <dbReference type="ARBA" id="ARBA00022694"/>
    </source>
</evidence>
<dbReference type="GO" id="GO:0004526">
    <property type="term" value="F:ribonuclease P activity"/>
    <property type="evidence" value="ECO:0007669"/>
    <property type="project" value="UniProtKB-UniRule"/>
</dbReference>
<dbReference type="SUPFAM" id="SSF54211">
    <property type="entry name" value="Ribosomal protein S5 domain 2-like"/>
    <property type="match status" value="1"/>
</dbReference>
<comment type="function">
    <text evidence="1 7">RNaseP catalyzes the removal of the 5'-leader sequence from pre-tRNA to produce the mature 5'-terminus. It can also cleave other RNA substrates such as 4.5S RNA. The protein component plays an auxiliary but essential role in vivo by binding to the 5'-leader sequence and broadening the substrate specificity of the ribozyme.</text>
</comment>
<name>A0A367YX04_9ACTN</name>
<evidence type="ECO:0000313" key="9">
    <source>
        <dbReference type="EMBL" id="RCK70360.1"/>
    </source>
</evidence>
<dbReference type="RefSeq" id="WP_114125902.1">
    <property type="nucleotide sequence ID" value="NZ_QOUI01000003.1"/>
</dbReference>
<evidence type="ECO:0000256" key="5">
    <source>
        <dbReference type="ARBA" id="ARBA00022801"/>
    </source>
</evidence>
<keyword evidence="3 7" id="KW-0540">Nuclease</keyword>
<evidence type="ECO:0000256" key="3">
    <source>
        <dbReference type="ARBA" id="ARBA00022722"/>
    </source>
</evidence>
<keyword evidence="6 7" id="KW-0694">RNA-binding</keyword>
<sequence length="115" mass="12532">MLPATHRMRSSREFAETIRSGVRVGGPRIVMHARTGEAGDGARVGFVVSRAVGGAVTRNRVKRRLRHLVAQHLDELGDLRLVVRALPRSAAEPDGLAEDVQTGLSRVHRRLAGAR</sequence>
<dbReference type="PANTHER" id="PTHR33992:SF1">
    <property type="entry name" value="RIBONUCLEASE P PROTEIN COMPONENT"/>
    <property type="match status" value="1"/>
</dbReference>
<dbReference type="InterPro" id="IPR020539">
    <property type="entry name" value="RNase_P_CS"/>
</dbReference>
<protein>
    <recommendedName>
        <fullName evidence="7 8">Ribonuclease P protein component</fullName>
        <shortName evidence="7">RNase P protein</shortName>
        <shortName evidence="7">RNaseP protein</shortName>
        <ecNumber evidence="7 8">3.1.26.5</ecNumber>
    </recommendedName>
    <alternativeName>
        <fullName evidence="7">Protein C5</fullName>
    </alternativeName>
</protein>
<dbReference type="InterPro" id="IPR014721">
    <property type="entry name" value="Ribsml_uS5_D2-typ_fold_subgr"/>
</dbReference>
<dbReference type="EMBL" id="QOUI01000003">
    <property type="protein sequence ID" value="RCK70360.1"/>
    <property type="molecule type" value="Genomic_DNA"/>
</dbReference>
<comment type="similarity">
    <text evidence="7">Belongs to the RnpA family.</text>
</comment>
<keyword evidence="5 7" id="KW-0378">Hydrolase</keyword>
<dbReference type="InterPro" id="IPR020568">
    <property type="entry name" value="Ribosomal_Su5_D2-typ_SF"/>
</dbReference>
<dbReference type="Gene3D" id="3.30.230.10">
    <property type="match status" value="1"/>
</dbReference>
<keyword evidence="4 7" id="KW-0255">Endonuclease</keyword>
<keyword evidence="2 7" id="KW-0819">tRNA processing</keyword>
<dbReference type="HAMAP" id="MF_00227">
    <property type="entry name" value="RNase_P"/>
    <property type="match status" value="1"/>
</dbReference>
<organism evidence="9 10">
    <name type="scientific">Desertihabitans brevis</name>
    <dbReference type="NCBI Taxonomy" id="2268447"/>
    <lineage>
        <taxon>Bacteria</taxon>
        <taxon>Bacillati</taxon>
        <taxon>Actinomycetota</taxon>
        <taxon>Actinomycetes</taxon>
        <taxon>Propionibacteriales</taxon>
        <taxon>Propionibacteriaceae</taxon>
        <taxon>Desertihabitans</taxon>
    </lineage>
</organism>
<evidence type="ECO:0000256" key="6">
    <source>
        <dbReference type="ARBA" id="ARBA00022884"/>
    </source>
</evidence>
<evidence type="ECO:0000256" key="7">
    <source>
        <dbReference type="HAMAP-Rule" id="MF_00227"/>
    </source>
</evidence>
<reference evidence="9 10" key="1">
    <citation type="submission" date="2018-07" db="EMBL/GenBank/DDBJ databases">
        <title>Desertimonas flava gen. nov. sp. nov.</title>
        <authorList>
            <person name="Liu S."/>
        </authorList>
    </citation>
    <scope>NUCLEOTIDE SEQUENCE [LARGE SCALE GENOMIC DNA]</scope>
    <source>
        <strain evidence="9 10">16Sb5-5</strain>
    </source>
</reference>
<evidence type="ECO:0000313" key="10">
    <source>
        <dbReference type="Proteomes" id="UP000252770"/>
    </source>
</evidence>
<proteinExistence type="inferred from homology"/>
<keyword evidence="10" id="KW-1185">Reference proteome</keyword>
<comment type="caution">
    <text evidence="9">The sequence shown here is derived from an EMBL/GenBank/DDBJ whole genome shotgun (WGS) entry which is preliminary data.</text>
</comment>
<dbReference type="GO" id="GO:0000049">
    <property type="term" value="F:tRNA binding"/>
    <property type="evidence" value="ECO:0007669"/>
    <property type="project" value="UniProtKB-UniRule"/>
</dbReference>
<dbReference type="InterPro" id="IPR000100">
    <property type="entry name" value="RNase_P"/>
</dbReference>
<dbReference type="Pfam" id="PF00825">
    <property type="entry name" value="Ribonuclease_P"/>
    <property type="match status" value="1"/>
</dbReference>